<organism evidence="1 2">
    <name type="scientific">Pistacia integerrima</name>
    <dbReference type="NCBI Taxonomy" id="434235"/>
    <lineage>
        <taxon>Eukaryota</taxon>
        <taxon>Viridiplantae</taxon>
        <taxon>Streptophyta</taxon>
        <taxon>Embryophyta</taxon>
        <taxon>Tracheophyta</taxon>
        <taxon>Spermatophyta</taxon>
        <taxon>Magnoliopsida</taxon>
        <taxon>eudicotyledons</taxon>
        <taxon>Gunneridae</taxon>
        <taxon>Pentapetalae</taxon>
        <taxon>rosids</taxon>
        <taxon>malvids</taxon>
        <taxon>Sapindales</taxon>
        <taxon>Anacardiaceae</taxon>
        <taxon>Pistacia</taxon>
    </lineage>
</organism>
<reference evidence="2" key="1">
    <citation type="journal article" date="2023" name="G3 (Bethesda)">
        <title>Genome assembly and association tests identify interacting loci associated with vigor, precocity, and sex in interspecific pistachio rootstocks.</title>
        <authorList>
            <person name="Palmer W."/>
            <person name="Jacygrad E."/>
            <person name="Sagayaradj S."/>
            <person name="Cavanaugh K."/>
            <person name="Han R."/>
            <person name="Bertier L."/>
            <person name="Beede B."/>
            <person name="Kafkas S."/>
            <person name="Golino D."/>
            <person name="Preece J."/>
            <person name="Michelmore R."/>
        </authorList>
    </citation>
    <scope>NUCLEOTIDE SEQUENCE [LARGE SCALE GENOMIC DNA]</scope>
</reference>
<protein>
    <submittedName>
        <fullName evidence="1">Uncharacterized protein</fullName>
    </submittedName>
</protein>
<keyword evidence="2" id="KW-1185">Reference proteome</keyword>
<comment type="caution">
    <text evidence="1">The sequence shown here is derived from an EMBL/GenBank/DDBJ whole genome shotgun (WGS) entry which is preliminary data.</text>
</comment>
<sequence>MLMQGDFDMNSVHAYTDSLKEALKHTMLNQEVIFRNQVHELHHLYMVQITLMKNLGCKEFDRCISGIDSAQSSLMPPINLIRDVPLLKETRLSTIPMVNEAVKFCHVTDSYISLHVFQGGSSRSLSQELSGEWGMDQKLQQMSFDLQLPADLYSSLADKDFPNKRNVSDLLKDTSDSCAGNISDAVDLTLSLSLGEDSRRREGTKKTISCPQAVINLEDSTEGINSNEVEHAPSLGCIPSITAAGGKLESHESILSDPTTPSCVKQDISHNFAGSSSLVNSHQCCQEQHAYNQEIKESKNDSQCNYMSLDKHQKLASYEARVMDLNKIDLNDSSYHSNDPMVTYPSTASSSGGYLEIVGKDKEESYQTTIWRKEINDCSNETSGMCQQDVTVNDKNKITELWHSDSKLSGVCETEASVGALKSVFRLPMDICEDHGSCCNDLKSKKDKSMSESRSGLLNDLNNTCEVATQVSCEMSEVEDTVYLCSGRNQNPGQDKHENKSSASYMSCCTVDNVPKTTESGIEAGNSSIPPSDQLSETCMHSQVAKILSGGQDQRSPNCSEFQQEFINDKEETAKRDILVQSAAESLISMLNSACSQDYSTRTGSNEIINEESEQPQSSSDSFELIALKLTESSSGDFSVSSKPFELNDVDKNNIGVKWRRGRRMKDFQKDILPVLVSLSRHEICEDINIMEGVLRSKEYRKNRAKLADEESWCLPSKSRRTRYNYTRQRKIL</sequence>
<name>A0ACC0ZB83_9ROSI</name>
<evidence type="ECO:0000313" key="1">
    <source>
        <dbReference type="EMBL" id="KAJ0048674.1"/>
    </source>
</evidence>
<proteinExistence type="predicted"/>
<dbReference type="EMBL" id="CM047737">
    <property type="protein sequence ID" value="KAJ0048674.1"/>
    <property type="molecule type" value="Genomic_DNA"/>
</dbReference>
<gene>
    <name evidence="1" type="ORF">Pint_15916</name>
</gene>
<evidence type="ECO:0000313" key="2">
    <source>
        <dbReference type="Proteomes" id="UP001163603"/>
    </source>
</evidence>
<accession>A0ACC0ZB83</accession>
<dbReference type="Proteomes" id="UP001163603">
    <property type="component" value="Chromosome 2"/>
</dbReference>